<feature type="region of interest" description="Disordered" evidence="1">
    <location>
        <begin position="1"/>
        <end position="67"/>
    </location>
</feature>
<keyword evidence="4" id="KW-1185">Reference proteome</keyword>
<evidence type="ECO:0000313" key="4">
    <source>
        <dbReference type="Proteomes" id="UP000193685"/>
    </source>
</evidence>
<accession>A0A1Y2EQQ1</accession>
<dbReference type="STRING" id="56484.A0A1Y2EQQ1"/>
<dbReference type="OrthoDB" id="5399559at2759"/>
<feature type="region of interest" description="Disordered" evidence="1">
    <location>
        <begin position="346"/>
        <end position="416"/>
    </location>
</feature>
<evidence type="ECO:0000313" key="3">
    <source>
        <dbReference type="EMBL" id="ORY73923.1"/>
    </source>
</evidence>
<dbReference type="InterPro" id="IPR058602">
    <property type="entry name" value="YAG7_dimerisation_dom"/>
</dbReference>
<feature type="region of interest" description="Disordered" evidence="1">
    <location>
        <begin position="294"/>
        <end position="315"/>
    </location>
</feature>
<reference evidence="3 4" key="1">
    <citation type="submission" date="2016-07" db="EMBL/GenBank/DDBJ databases">
        <title>Pervasive Adenine N6-methylation of Active Genes in Fungi.</title>
        <authorList>
            <consortium name="DOE Joint Genome Institute"/>
            <person name="Mondo S.J."/>
            <person name="Dannebaum R.O."/>
            <person name="Kuo R.C."/>
            <person name="Labutti K."/>
            <person name="Haridas S."/>
            <person name="Kuo A."/>
            <person name="Salamov A."/>
            <person name="Ahrendt S.R."/>
            <person name="Lipzen A."/>
            <person name="Sullivan W."/>
            <person name="Andreopoulos W.B."/>
            <person name="Clum A."/>
            <person name="Lindquist E."/>
            <person name="Daum C."/>
            <person name="Ramamoorthy G.K."/>
            <person name="Gryganskyi A."/>
            <person name="Culley D."/>
            <person name="Magnuson J.K."/>
            <person name="James T.Y."/>
            <person name="O'Malley M.A."/>
            <person name="Stajich J.E."/>
            <person name="Spatafora J.W."/>
            <person name="Visel A."/>
            <person name="Grigoriev I.V."/>
        </authorList>
    </citation>
    <scope>NUCLEOTIDE SEQUENCE [LARGE SCALE GENOMIC DNA]</scope>
    <source>
        <strain evidence="3 4">12-1054</strain>
    </source>
</reference>
<organism evidence="3 4">
    <name type="scientific">Protomyces lactucae-debilis</name>
    <dbReference type="NCBI Taxonomy" id="2754530"/>
    <lineage>
        <taxon>Eukaryota</taxon>
        <taxon>Fungi</taxon>
        <taxon>Dikarya</taxon>
        <taxon>Ascomycota</taxon>
        <taxon>Taphrinomycotina</taxon>
        <taxon>Taphrinomycetes</taxon>
        <taxon>Taphrinales</taxon>
        <taxon>Protomycetaceae</taxon>
        <taxon>Protomyces</taxon>
    </lineage>
</organism>
<comment type="caution">
    <text evidence="3">The sequence shown here is derived from an EMBL/GenBank/DDBJ whole genome shotgun (WGS) entry which is preliminary data.</text>
</comment>
<feature type="compositionally biased region" description="Basic and acidic residues" evidence="1">
    <location>
        <begin position="13"/>
        <end position="38"/>
    </location>
</feature>
<dbReference type="Proteomes" id="UP000193685">
    <property type="component" value="Unassembled WGS sequence"/>
</dbReference>
<dbReference type="AlphaFoldDB" id="A0A1Y2EQQ1"/>
<protein>
    <recommendedName>
        <fullName evidence="2">YAG7-like dimerisation domain-containing protein</fullName>
    </recommendedName>
</protein>
<name>A0A1Y2EQQ1_PROLT</name>
<feature type="compositionally biased region" description="Basic and acidic residues" evidence="1">
    <location>
        <begin position="79"/>
        <end position="92"/>
    </location>
</feature>
<proteinExistence type="predicted"/>
<sequence length="416" mass="44950">MAESGPVSPQPLSKRELKRQQRLAKEREKNAASPEEHATNGAASPVQETAKGPTDSRPSPFLEPVQKRIRNYLKKKQKIDKLTEQSQDPHEAVKLNADQKEILARKDQVLAPLKELQALAEQFSGIDIEHNLALRAEADERNADKIAAVKAAREEGYNEGKKLIESVVGFLGYASILRINPTEDQEYNEANERLLSIFYESGPASVEAAERLKEASDSCIEGTVISYARIAEAMKPVPEEDVLEVPEQAEIQAATEYGNNHSAAGHLVSFGHVAEHPSTMGGGGISFLNESEIEGSHAPEEAEALPTESTPEAPAQGVAETCNANSAGIAWNAETPEVNWADEVDASDAEPKASVTPAVAVPHTSEPPRAVLPTKEPEDEFTPVEGRKRDSGTRGRGRGDRRGRGRGRGRSTATPA</sequence>
<feature type="region of interest" description="Disordered" evidence="1">
    <location>
        <begin position="73"/>
        <end position="92"/>
    </location>
</feature>
<evidence type="ECO:0000256" key="1">
    <source>
        <dbReference type="SAM" id="MobiDB-lite"/>
    </source>
</evidence>
<evidence type="ECO:0000259" key="2">
    <source>
        <dbReference type="Pfam" id="PF26434"/>
    </source>
</evidence>
<gene>
    <name evidence="3" type="ORF">BCR37DRAFT_384644</name>
</gene>
<dbReference type="Pfam" id="PF26434">
    <property type="entry name" value="YAG7_C"/>
    <property type="match status" value="1"/>
</dbReference>
<dbReference type="GeneID" id="63786876"/>
<feature type="domain" description="YAG7-like dimerisation" evidence="2">
    <location>
        <begin position="159"/>
        <end position="234"/>
    </location>
</feature>
<feature type="compositionally biased region" description="Basic and acidic residues" evidence="1">
    <location>
        <begin position="385"/>
        <end position="402"/>
    </location>
</feature>
<dbReference type="OMA" id="EEAWVDD"/>
<dbReference type="EMBL" id="MCFI01000032">
    <property type="protein sequence ID" value="ORY73923.1"/>
    <property type="molecule type" value="Genomic_DNA"/>
</dbReference>
<dbReference type="RefSeq" id="XP_040721928.1">
    <property type="nucleotide sequence ID" value="XM_040870277.1"/>
</dbReference>